<dbReference type="GO" id="GO:0000156">
    <property type="term" value="F:phosphorelay response regulator activity"/>
    <property type="evidence" value="ECO:0007669"/>
    <property type="project" value="TreeGrafter"/>
</dbReference>
<dbReference type="GO" id="GO:0006355">
    <property type="term" value="P:regulation of DNA-templated transcription"/>
    <property type="evidence" value="ECO:0007669"/>
    <property type="project" value="InterPro"/>
</dbReference>
<evidence type="ECO:0000313" key="10">
    <source>
        <dbReference type="EMBL" id="EDS20034.1"/>
    </source>
</evidence>
<keyword evidence="1 6" id="KW-0597">Phosphoprotein</keyword>
<dbReference type="PROSITE" id="PS50110">
    <property type="entry name" value="RESPONSE_REGULATORY"/>
    <property type="match status" value="1"/>
</dbReference>
<evidence type="ECO:0000313" key="11">
    <source>
        <dbReference type="Proteomes" id="UP000005798"/>
    </source>
</evidence>
<organism evidence="10 11">
    <name type="scientific">Thomasclavelia ramosa DSM 1402</name>
    <dbReference type="NCBI Taxonomy" id="445974"/>
    <lineage>
        <taxon>Bacteria</taxon>
        <taxon>Bacillati</taxon>
        <taxon>Bacillota</taxon>
        <taxon>Erysipelotrichia</taxon>
        <taxon>Erysipelotrichales</taxon>
        <taxon>Coprobacillaceae</taxon>
        <taxon>Thomasclavelia</taxon>
    </lineage>
</organism>
<evidence type="ECO:0000256" key="3">
    <source>
        <dbReference type="ARBA" id="ARBA00023015"/>
    </source>
</evidence>
<evidence type="ECO:0000256" key="6">
    <source>
        <dbReference type="PROSITE-ProRule" id="PRU00169"/>
    </source>
</evidence>
<dbReference type="Pfam" id="PF00072">
    <property type="entry name" value="Response_reg"/>
    <property type="match status" value="1"/>
</dbReference>
<keyword evidence="2" id="KW-0902">Two-component regulatory system</keyword>
<dbReference type="CDD" id="cd00383">
    <property type="entry name" value="trans_reg_C"/>
    <property type="match status" value="1"/>
</dbReference>
<dbReference type="eggNOG" id="COG0745">
    <property type="taxonomic scope" value="Bacteria"/>
</dbReference>
<sequence length="228" mass="26685">MKGKMNKLLIIEDDVSINKILCHELTNKDYQVDSLYDGKDACKQILSNEYDLVLVDWMLPYKDGVQIIQECRNNGYIKPMILLTARSEQEDIIKGLESGADDYLMKPFQANILIARIEAHLRRYHKHFKGIIKYLDIKMDLSKHEVFVGDELINLTKVEYDLLQMFIDNKEEVLSRQELLMKIWNFNYDGDTRLVDIHVFKLKTKLKDSQACFQSVRGVGYKLVSKDE</sequence>
<dbReference type="InterPro" id="IPR036388">
    <property type="entry name" value="WH-like_DNA-bd_sf"/>
</dbReference>
<evidence type="ECO:0000256" key="1">
    <source>
        <dbReference type="ARBA" id="ARBA00022553"/>
    </source>
</evidence>
<evidence type="ECO:0000256" key="4">
    <source>
        <dbReference type="ARBA" id="ARBA00023125"/>
    </source>
</evidence>
<proteinExistence type="predicted"/>
<dbReference type="SMART" id="SM00448">
    <property type="entry name" value="REC"/>
    <property type="match status" value="1"/>
</dbReference>
<dbReference type="Proteomes" id="UP000005798">
    <property type="component" value="Unassembled WGS sequence"/>
</dbReference>
<dbReference type="Pfam" id="PF00486">
    <property type="entry name" value="Trans_reg_C"/>
    <property type="match status" value="1"/>
</dbReference>
<dbReference type="Gene3D" id="6.10.250.690">
    <property type="match status" value="1"/>
</dbReference>
<dbReference type="PANTHER" id="PTHR48111">
    <property type="entry name" value="REGULATOR OF RPOS"/>
    <property type="match status" value="1"/>
</dbReference>
<evidence type="ECO:0000256" key="2">
    <source>
        <dbReference type="ARBA" id="ARBA00023012"/>
    </source>
</evidence>
<dbReference type="SMART" id="SM00862">
    <property type="entry name" value="Trans_reg_C"/>
    <property type="match status" value="1"/>
</dbReference>
<dbReference type="InterPro" id="IPR011006">
    <property type="entry name" value="CheY-like_superfamily"/>
</dbReference>
<evidence type="ECO:0000256" key="5">
    <source>
        <dbReference type="ARBA" id="ARBA00023163"/>
    </source>
</evidence>
<feature type="DNA-binding region" description="OmpR/PhoB-type" evidence="7">
    <location>
        <begin position="129"/>
        <end position="225"/>
    </location>
</feature>
<evidence type="ECO:0000256" key="7">
    <source>
        <dbReference type="PROSITE-ProRule" id="PRU01091"/>
    </source>
</evidence>
<dbReference type="Gene3D" id="3.40.50.2300">
    <property type="match status" value="1"/>
</dbReference>
<keyword evidence="11" id="KW-1185">Reference proteome</keyword>
<feature type="modified residue" description="4-aspartylphosphate" evidence="6">
    <location>
        <position position="56"/>
    </location>
</feature>
<name>B0N0N0_9FIRM</name>
<reference evidence="10" key="1">
    <citation type="submission" date="2007-11" db="EMBL/GenBank/DDBJ databases">
        <authorList>
            <person name="Fulton L."/>
            <person name="Clifton S."/>
            <person name="Fulton B."/>
            <person name="Xu J."/>
            <person name="Minx P."/>
            <person name="Pepin K.H."/>
            <person name="Johnson M."/>
            <person name="Thiruvilangam P."/>
            <person name="Bhonagiri V."/>
            <person name="Nash W.E."/>
            <person name="Mardis E.R."/>
            <person name="Wilson R.K."/>
        </authorList>
    </citation>
    <scope>NUCLEOTIDE SEQUENCE [LARGE SCALE GENOMIC DNA]</scope>
    <source>
        <strain evidence="10">DSM 1402</strain>
    </source>
</reference>
<protein>
    <submittedName>
        <fullName evidence="10">Response regulator receiver domain protein</fullName>
    </submittedName>
</protein>
<dbReference type="AlphaFoldDB" id="B0N0N0"/>
<dbReference type="InterPro" id="IPR039420">
    <property type="entry name" value="WalR-like"/>
</dbReference>
<dbReference type="GO" id="GO:0000976">
    <property type="term" value="F:transcription cis-regulatory region binding"/>
    <property type="evidence" value="ECO:0007669"/>
    <property type="project" value="TreeGrafter"/>
</dbReference>
<keyword evidence="5" id="KW-0804">Transcription</keyword>
<comment type="caution">
    <text evidence="10">The sequence shown here is derived from an EMBL/GenBank/DDBJ whole genome shotgun (WGS) entry which is preliminary data.</text>
</comment>
<reference evidence="10" key="2">
    <citation type="submission" date="2014-06" db="EMBL/GenBank/DDBJ databases">
        <title>Draft genome sequence of Clostridium ramosum(DSM 1402).</title>
        <authorList>
            <person name="Sudarsanam P."/>
            <person name="Ley R."/>
            <person name="Guruge J."/>
            <person name="Turnbaugh P.J."/>
            <person name="Mahowald M."/>
            <person name="Liep D."/>
            <person name="Gordon J."/>
        </authorList>
    </citation>
    <scope>NUCLEOTIDE SEQUENCE</scope>
    <source>
        <strain evidence="10">DSM 1402</strain>
    </source>
</reference>
<dbReference type="PANTHER" id="PTHR48111:SF1">
    <property type="entry name" value="TWO-COMPONENT RESPONSE REGULATOR ORR33"/>
    <property type="match status" value="1"/>
</dbReference>
<dbReference type="GO" id="GO:0005829">
    <property type="term" value="C:cytosol"/>
    <property type="evidence" value="ECO:0007669"/>
    <property type="project" value="TreeGrafter"/>
</dbReference>
<dbReference type="SUPFAM" id="SSF52172">
    <property type="entry name" value="CheY-like"/>
    <property type="match status" value="1"/>
</dbReference>
<dbReference type="EMBL" id="ABFX02000002">
    <property type="protein sequence ID" value="EDS20034.1"/>
    <property type="molecule type" value="Genomic_DNA"/>
</dbReference>
<dbReference type="InterPro" id="IPR001789">
    <property type="entry name" value="Sig_transdc_resp-reg_receiver"/>
</dbReference>
<evidence type="ECO:0000259" key="8">
    <source>
        <dbReference type="PROSITE" id="PS50110"/>
    </source>
</evidence>
<dbReference type="Gene3D" id="1.10.10.10">
    <property type="entry name" value="Winged helix-like DNA-binding domain superfamily/Winged helix DNA-binding domain"/>
    <property type="match status" value="1"/>
</dbReference>
<keyword evidence="3" id="KW-0805">Transcription regulation</keyword>
<gene>
    <name evidence="10" type="ORF">CLORAM_00125</name>
</gene>
<feature type="domain" description="Response regulatory" evidence="8">
    <location>
        <begin position="7"/>
        <end position="121"/>
    </location>
</feature>
<evidence type="ECO:0000259" key="9">
    <source>
        <dbReference type="PROSITE" id="PS51755"/>
    </source>
</evidence>
<accession>B0N0N0</accession>
<feature type="domain" description="OmpR/PhoB-type" evidence="9">
    <location>
        <begin position="129"/>
        <end position="225"/>
    </location>
</feature>
<dbReference type="HOGENOM" id="CLU_000445_30_1_9"/>
<dbReference type="PROSITE" id="PS51755">
    <property type="entry name" value="OMPR_PHOB"/>
    <property type="match status" value="1"/>
</dbReference>
<dbReference type="InterPro" id="IPR001867">
    <property type="entry name" value="OmpR/PhoB-type_DNA-bd"/>
</dbReference>
<keyword evidence="4 7" id="KW-0238">DNA-binding</keyword>
<dbReference type="GO" id="GO:0032993">
    <property type="term" value="C:protein-DNA complex"/>
    <property type="evidence" value="ECO:0007669"/>
    <property type="project" value="TreeGrafter"/>
</dbReference>